<gene>
    <name evidence="3" type="ORF">RJ640_012233</name>
</gene>
<evidence type="ECO:0000259" key="2">
    <source>
        <dbReference type="Pfam" id="PF05970"/>
    </source>
</evidence>
<keyword evidence="1" id="KW-0233">DNA recombination</keyword>
<dbReference type="InterPro" id="IPR027417">
    <property type="entry name" value="P-loop_NTPase"/>
</dbReference>
<accession>A0AA88R5I5</accession>
<dbReference type="PANTHER" id="PTHR10492">
    <property type="match status" value="1"/>
</dbReference>
<keyword evidence="1" id="KW-0347">Helicase</keyword>
<comment type="catalytic activity">
    <reaction evidence="1">
        <text>ATP + H2O = ADP + phosphate + H(+)</text>
        <dbReference type="Rhea" id="RHEA:13065"/>
        <dbReference type="ChEBI" id="CHEBI:15377"/>
        <dbReference type="ChEBI" id="CHEBI:15378"/>
        <dbReference type="ChEBI" id="CHEBI:30616"/>
        <dbReference type="ChEBI" id="CHEBI:43474"/>
        <dbReference type="ChEBI" id="CHEBI:456216"/>
        <dbReference type="EC" id="5.6.2.3"/>
    </reaction>
</comment>
<dbReference type="Proteomes" id="UP001187471">
    <property type="component" value="Unassembled WGS sequence"/>
</dbReference>
<dbReference type="GO" id="GO:0000723">
    <property type="term" value="P:telomere maintenance"/>
    <property type="evidence" value="ECO:0007669"/>
    <property type="project" value="InterPro"/>
</dbReference>
<dbReference type="GO" id="GO:0005524">
    <property type="term" value="F:ATP binding"/>
    <property type="evidence" value="ECO:0007669"/>
    <property type="project" value="UniProtKB-KW"/>
</dbReference>
<dbReference type="PANTHER" id="PTHR10492:SF100">
    <property type="entry name" value="ATP-DEPENDENT DNA HELICASE"/>
    <property type="match status" value="1"/>
</dbReference>
<evidence type="ECO:0000256" key="1">
    <source>
        <dbReference type="RuleBase" id="RU363044"/>
    </source>
</evidence>
<evidence type="ECO:0000313" key="3">
    <source>
        <dbReference type="EMBL" id="KAK2970645.1"/>
    </source>
</evidence>
<dbReference type="EMBL" id="JAVXUO010002677">
    <property type="protein sequence ID" value="KAK2970645.1"/>
    <property type="molecule type" value="Genomic_DNA"/>
</dbReference>
<protein>
    <recommendedName>
        <fullName evidence="1">ATP-dependent DNA helicase</fullName>
        <ecNumber evidence="1">5.6.2.3</ecNumber>
    </recommendedName>
</protein>
<proteinExistence type="inferred from homology"/>
<organism evidence="3 4">
    <name type="scientific">Escallonia rubra</name>
    <dbReference type="NCBI Taxonomy" id="112253"/>
    <lineage>
        <taxon>Eukaryota</taxon>
        <taxon>Viridiplantae</taxon>
        <taxon>Streptophyta</taxon>
        <taxon>Embryophyta</taxon>
        <taxon>Tracheophyta</taxon>
        <taxon>Spermatophyta</taxon>
        <taxon>Magnoliopsida</taxon>
        <taxon>eudicotyledons</taxon>
        <taxon>Gunneridae</taxon>
        <taxon>Pentapetalae</taxon>
        <taxon>asterids</taxon>
        <taxon>campanulids</taxon>
        <taxon>Escalloniales</taxon>
        <taxon>Escalloniaceae</taxon>
        <taxon>Escallonia</taxon>
    </lineage>
</organism>
<comment type="cofactor">
    <cofactor evidence="1">
        <name>Mg(2+)</name>
        <dbReference type="ChEBI" id="CHEBI:18420"/>
    </cofactor>
</comment>
<evidence type="ECO:0000313" key="4">
    <source>
        <dbReference type="Proteomes" id="UP001187471"/>
    </source>
</evidence>
<keyword evidence="1" id="KW-0378">Hydrolase</keyword>
<keyword evidence="1" id="KW-0547">Nucleotide-binding</keyword>
<keyword evidence="1" id="KW-0234">DNA repair</keyword>
<keyword evidence="1" id="KW-0067">ATP-binding</keyword>
<dbReference type="GO" id="GO:0006310">
    <property type="term" value="P:DNA recombination"/>
    <property type="evidence" value="ECO:0007669"/>
    <property type="project" value="UniProtKB-KW"/>
</dbReference>
<sequence>MEAYKIIMQHVRDQKLVAFFIDGPGGTCKTYMYKALLATVRSEGFLAVVTASSWIAASNLPDARMAHSRFKILLENKDILSCNKRVKYTLVQKRLLKPLLGNKPESMDQDDWEELQAKVVSTIQLNLAPKVKYQVLTQTSPTAL</sequence>
<dbReference type="AlphaFoldDB" id="A0AA88R5I5"/>
<keyword evidence="4" id="KW-1185">Reference proteome</keyword>
<name>A0AA88R5I5_9ASTE</name>
<comment type="caution">
    <text evidence="3">The sequence shown here is derived from an EMBL/GenBank/DDBJ whole genome shotgun (WGS) entry which is preliminary data.</text>
</comment>
<dbReference type="GO" id="GO:0043139">
    <property type="term" value="F:5'-3' DNA helicase activity"/>
    <property type="evidence" value="ECO:0007669"/>
    <property type="project" value="UniProtKB-EC"/>
</dbReference>
<dbReference type="GO" id="GO:0006281">
    <property type="term" value="P:DNA repair"/>
    <property type="evidence" value="ECO:0007669"/>
    <property type="project" value="UniProtKB-KW"/>
</dbReference>
<dbReference type="Pfam" id="PF05970">
    <property type="entry name" value="PIF1"/>
    <property type="match status" value="1"/>
</dbReference>
<comment type="similarity">
    <text evidence="1">Belongs to the helicase family.</text>
</comment>
<keyword evidence="1" id="KW-0227">DNA damage</keyword>
<feature type="domain" description="DNA helicase Pif1-like DEAD-box helicase" evidence="2">
    <location>
        <begin position="2"/>
        <end position="87"/>
    </location>
</feature>
<reference evidence="3" key="1">
    <citation type="submission" date="2022-12" db="EMBL/GenBank/DDBJ databases">
        <title>Draft genome assemblies for two species of Escallonia (Escalloniales).</title>
        <authorList>
            <person name="Chanderbali A."/>
            <person name="Dervinis C."/>
            <person name="Anghel I."/>
            <person name="Soltis D."/>
            <person name="Soltis P."/>
            <person name="Zapata F."/>
        </authorList>
    </citation>
    <scope>NUCLEOTIDE SEQUENCE</scope>
    <source>
        <strain evidence="3">UCBG92.1500</strain>
        <tissue evidence="3">Leaf</tissue>
    </source>
</reference>
<dbReference type="Gene3D" id="3.40.50.300">
    <property type="entry name" value="P-loop containing nucleotide triphosphate hydrolases"/>
    <property type="match status" value="1"/>
</dbReference>
<dbReference type="EC" id="5.6.2.3" evidence="1"/>
<dbReference type="GO" id="GO:0016787">
    <property type="term" value="F:hydrolase activity"/>
    <property type="evidence" value="ECO:0007669"/>
    <property type="project" value="UniProtKB-KW"/>
</dbReference>
<dbReference type="InterPro" id="IPR010285">
    <property type="entry name" value="DNA_helicase_pif1-like_DEAD"/>
</dbReference>